<name>A0AAV3TC04_9EURY</name>
<evidence type="ECO:0000259" key="3">
    <source>
        <dbReference type="Pfam" id="PF04967"/>
    </source>
</evidence>
<evidence type="ECO:0000256" key="1">
    <source>
        <dbReference type="ARBA" id="ARBA00023015"/>
    </source>
</evidence>
<keyword evidence="5" id="KW-1185">Reference proteome</keyword>
<keyword evidence="2" id="KW-0804">Transcription</keyword>
<evidence type="ECO:0000256" key="2">
    <source>
        <dbReference type="ARBA" id="ARBA00023163"/>
    </source>
</evidence>
<comment type="caution">
    <text evidence="4">The sequence shown here is derived from an EMBL/GenBank/DDBJ whole genome shotgun (WGS) entry which is preliminary data.</text>
</comment>
<dbReference type="InterPro" id="IPR007050">
    <property type="entry name" value="HTH_bacterioopsin"/>
</dbReference>
<keyword evidence="1" id="KW-0805">Transcription regulation</keyword>
<proteinExistence type="predicted"/>
<dbReference type="AlphaFoldDB" id="A0AAV3TC04"/>
<accession>A0AAV3TC04</accession>
<sequence>MTQARLTVTLPDGTWIKDVSTEFPEATFRVLAAMPGEDAGFGLVRITAPDPAAVLEGMDAHEVLTSVDILEGSEDRVLVQFETTRPLLLFSARESGVPIELPMDIQDGDASVDVTASRDRLSVLGEQLETFGLPFEVEFVRERVDSSRLLTDRQRELLVEAVERGYYDTPRRCSVTDLAEAVGVAKSTCSETLHRAEERVVKRFVSDLPDADSELEPEIEQ</sequence>
<evidence type="ECO:0000313" key="5">
    <source>
        <dbReference type="Proteomes" id="UP001500420"/>
    </source>
</evidence>
<evidence type="ECO:0000313" key="4">
    <source>
        <dbReference type="EMBL" id="GAA0678648.1"/>
    </source>
</evidence>
<dbReference type="Proteomes" id="UP001500420">
    <property type="component" value="Unassembled WGS sequence"/>
</dbReference>
<dbReference type="EMBL" id="BAAADV010000007">
    <property type="protein sequence ID" value="GAA0678648.1"/>
    <property type="molecule type" value="Genomic_DNA"/>
</dbReference>
<dbReference type="PANTHER" id="PTHR34236">
    <property type="entry name" value="DIMETHYL SULFOXIDE REDUCTASE TRANSCRIPTIONAL ACTIVATOR"/>
    <property type="match status" value="1"/>
</dbReference>
<feature type="domain" description="HTH bat-type" evidence="3">
    <location>
        <begin position="150"/>
        <end position="201"/>
    </location>
</feature>
<reference evidence="4 5" key="1">
    <citation type="journal article" date="2019" name="Int. J. Syst. Evol. Microbiol.">
        <title>The Global Catalogue of Microorganisms (GCM) 10K type strain sequencing project: providing services to taxonomists for standard genome sequencing and annotation.</title>
        <authorList>
            <consortium name="The Broad Institute Genomics Platform"/>
            <consortium name="The Broad Institute Genome Sequencing Center for Infectious Disease"/>
            <person name="Wu L."/>
            <person name="Ma J."/>
        </authorList>
    </citation>
    <scope>NUCLEOTIDE SEQUENCE [LARGE SCALE GENOMIC DNA]</scope>
    <source>
        <strain evidence="4 5">JCM 16328</strain>
    </source>
</reference>
<dbReference type="Pfam" id="PF04967">
    <property type="entry name" value="HTH_10"/>
    <property type="match status" value="1"/>
</dbReference>
<dbReference type="RefSeq" id="WP_343774750.1">
    <property type="nucleotide sequence ID" value="NZ_BAAADV010000007.1"/>
</dbReference>
<organism evidence="4 5">
    <name type="scientific">Natronoarchaeum mannanilyticum</name>
    <dbReference type="NCBI Taxonomy" id="926360"/>
    <lineage>
        <taxon>Archaea</taxon>
        <taxon>Methanobacteriati</taxon>
        <taxon>Methanobacteriota</taxon>
        <taxon>Stenosarchaea group</taxon>
        <taxon>Halobacteria</taxon>
        <taxon>Halobacteriales</taxon>
        <taxon>Natronoarchaeaceae</taxon>
    </lineage>
</organism>
<gene>
    <name evidence="4" type="ORF">GCM10009020_28740</name>
</gene>
<protein>
    <submittedName>
        <fullName evidence="4">Helix-turn-helix domain-containing protein</fullName>
    </submittedName>
</protein>
<dbReference type="PANTHER" id="PTHR34236:SF1">
    <property type="entry name" value="DIMETHYL SULFOXIDE REDUCTASE TRANSCRIPTIONAL ACTIVATOR"/>
    <property type="match status" value="1"/>
</dbReference>